<evidence type="ECO:0000256" key="2">
    <source>
        <dbReference type="SAM" id="SignalP"/>
    </source>
</evidence>
<gene>
    <name evidence="3" type="ORF">ERUC_LOCUS43265</name>
</gene>
<comment type="caution">
    <text evidence="3">The sequence shown here is derived from an EMBL/GenBank/DDBJ whole genome shotgun (WGS) entry which is preliminary data.</text>
</comment>
<evidence type="ECO:0000313" key="3">
    <source>
        <dbReference type="EMBL" id="CAH8390782.1"/>
    </source>
</evidence>
<keyword evidence="4" id="KW-1185">Reference proteome</keyword>
<name>A0ABC8M6Q0_ERUVS</name>
<dbReference type="EMBL" id="CAKOAT010919597">
    <property type="protein sequence ID" value="CAH8390782.1"/>
    <property type="molecule type" value="Genomic_DNA"/>
</dbReference>
<organism evidence="3 4">
    <name type="scientific">Eruca vesicaria subsp. sativa</name>
    <name type="common">Garden rocket</name>
    <name type="synonym">Eruca sativa</name>
    <dbReference type="NCBI Taxonomy" id="29727"/>
    <lineage>
        <taxon>Eukaryota</taxon>
        <taxon>Viridiplantae</taxon>
        <taxon>Streptophyta</taxon>
        <taxon>Embryophyta</taxon>
        <taxon>Tracheophyta</taxon>
        <taxon>Spermatophyta</taxon>
        <taxon>Magnoliopsida</taxon>
        <taxon>eudicotyledons</taxon>
        <taxon>Gunneridae</taxon>
        <taxon>Pentapetalae</taxon>
        <taxon>rosids</taxon>
        <taxon>malvids</taxon>
        <taxon>Brassicales</taxon>
        <taxon>Brassicaceae</taxon>
        <taxon>Brassiceae</taxon>
        <taxon>Eruca</taxon>
    </lineage>
</organism>
<feature type="chain" id="PRO_5044868844" evidence="2">
    <location>
        <begin position="17"/>
        <end position="105"/>
    </location>
</feature>
<reference evidence="3 4" key="1">
    <citation type="submission" date="2022-03" db="EMBL/GenBank/DDBJ databases">
        <authorList>
            <person name="Macdonald S."/>
            <person name="Ahmed S."/>
            <person name="Newling K."/>
        </authorList>
    </citation>
    <scope>NUCLEOTIDE SEQUENCE [LARGE SCALE GENOMIC DNA]</scope>
</reference>
<evidence type="ECO:0000256" key="1">
    <source>
        <dbReference type="SAM" id="MobiDB-lite"/>
    </source>
</evidence>
<feature type="signal peptide" evidence="2">
    <location>
        <begin position="1"/>
        <end position="16"/>
    </location>
</feature>
<dbReference type="AlphaFoldDB" id="A0ABC8M6Q0"/>
<sequence length="105" mass="11909">MFTLLVLFQFPASVTLLWKVTRMQGERASIGSTSSNPVVEHLIRWDNDLQNYMSSAAADTNTSLSNSVYHEQRDLHRFILGEASSSGPKNEAPSEQWMQMGRFEE</sequence>
<keyword evidence="2" id="KW-0732">Signal</keyword>
<proteinExistence type="predicted"/>
<dbReference type="Proteomes" id="UP001642260">
    <property type="component" value="Unassembled WGS sequence"/>
</dbReference>
<evidence type="ECO:0000313" key="4">
    <source>
        <dbReference type="Proteomes" id="UP001642260"/>
    </source>
</evidence>
<accession>A0ABC8M6Q0</accession>
<protein>
    <submittedName>
        <fullName evidence="3">Uncharacterized protein</fullName>
    </submittedName>
</protein>
<feature type="region of interest" description="Disordered" evidence="1">
    <location>
        <begin position="81"/>
        <end position="105"/>
    </location>
</feature>